<feature type="region of interest" description="Disordered" evidence="1">
    <location>
        <begin position="562"/>
        <end position="587"/>
    </location>
</feature>
<evidence type="ECO:0000313" key="3">
    <source>
        <dbReference type="Proteomes" id="UP001365542"/>
    </source>
</evidence>
<comment type="caution">
    <text evidence="2">The sequence shown here is derived from an EMBL/GenBank/DDBJ whole genome shotgun (WGS) entry which is preliminary data.</text>
</comment>
<gene>
    <name evidence="2" type="ORF">TWF694_001311</name>
</gene>
<reference evidence="2 3" key="1">
    <citation type="submission" date="2019-10" db="EMBL/GenBank/DDBJ databases">
        <authorList>
            <person name="Palmer J.M."/>
        </authorList>
    </citation>
    <scope>NUCLEOTIDE SEQUENCE [LARGE SCALE GENOMIC DNA]</scope>
    <source>
        <strain evidence="2 3">TWF694</strain>
    </source>
</reference>
<evidence type="ECO:0008006" key="4">
    <source>
        <dbReference type="Google" id="ProtNLM"/>
    </source>
</evidence>
<protein>
    <recommendedName>
        <fullName evidence="4">Fungal N-terminal domain-containing protein</fullName>
    </recommendedName>
</protein>
<organism evidence="2 3">
    <name type="scientific">Orbilia ellipsospora</name>
    <dbReference type="NCBI Taxonomy" id="2528407"/>
    <lineage>
        <taxon>Eukaryota</taxon>
        <taxon>Fungi</taxon>
        <taxon>Dikarya</taxon>
        <taxon>Ascomycota</taxon>
        <taxon>Pezizomycotina</taxon>
        <taxon>Orbiliomycetes</taxon>
        <taxon>Orbiliales</taxon>
        <taxon>Orbiliaceae</taxon>
        <taxon>Orbilia</taxon>
    </lineage>
</organism>
<dbReference type="Proteomes" id="UP001365542">
    <property type="component" value="Unassembled WGS sequence"/>
</dbReference>
<name>A0AAV9XR91_9PEZI</name>
<dbReference type="EMBL" id="JAVHJO010000001">
    <property type="protein sequence ID" value="KAK6544622.1"/>
    <property type="molecule type" value="Genomic_DNA"/>
</dbReference>
<feature type="region of interest" description="Disordered" evidence="1">
    <location>
        <begin position="226"/>
        <end position="248"/>
    </location>
</feature>
<sequence>MDPLSITAGVFGILGSLAALTLQTKEIYGTLQEARPEIQQLTDEVDALKLILKQIDKIHSQGGIARNLIDDLASVLQRLNFTIVETECFLRNSLKKSFRAAAWVFSGKTKSVQFCRRLESYKSTLNITLLVSTVSSGQELHGRADQILGGINDIRHRIPRDDDYILQRFLSDLETVYEGSTIIGAIEPDVNTVLSARSENAADVQIQEWTPEHIPQAETSHLEPVGDFSRLSASPDPGPSSALPTVSQDTRSSHQTGLALVAEVGGTQGSPKTNTHINNSTHGPRKPISEVWKSSAGTPEVKIYLKQIGAIVAASGRTFAVAYPKADRRVFSYGRLEWGDLEGEHHLRNFSIPLNWATPYPGSSLEWSSISANSKSIKYLKLQNENNLIGVFGFQNGDQLHQFVVCWHLDRRRRSQARVSPLLEVNHWQTSALSRTGKLFAYYDEAKRNISIRSVGSRWGMVNSISPDWPMSAYHEIVFSQNEEKIMLCYMSSAIHELSDIDCRMIDVYEITGARISRFSLDELAIEPKIGTRDYPLRYFFTGVDDDILVVGGYLPRDRCDAESEQSTQPQNEIEAEHPKTPTQTSITETSIVLTERNFCATMNTATKTLKFHNIGHKHEQIYKNPIFAPDGSCFLVTRDGFDDVGSPWLRGFERNVERKQHRFRFGLYNYTCMIDSKTGEGSKNFELPNRRLGFSWYEIPYTFHDTGTKIVILSIIHPKPEGQLVQGEIKKVPDKRKVGYDTNCRMEVWV</sequence>
<feature type="region of interest" description="Disordered" evidence="1">
    <location>
        <begin position="265"/>
        <end position="290"/>
    </location>
</feature>
<keyword evidence="3" id="KW-1185">Reference proteome</keyword>
<feature type="compositionally biased region" description="Polar residues" evidence="1">
    <location>
        <begin position="269"/>
        <end position="282"/>
    </location>
</feature>
<evidence type="ECO:0000313" key="2">
    <source>
        <dbReference type="EMBL" id="KAK6544622.1"/>
    </source>
</evidence>
<dbReference type="AlphaFoldDB" id="A0AAV9XR91"/>
<accession>A0AAV9XR91</accession>
<evidence type="ECO:0000256" key="1">
    <source>
        <dbReference type="SAM" id="MobiDB-lite"/>
    </source>
</evidence>
<proteinExistence type="predicted"/>